<dbReference type="EMBL" id="LN714500">
    <property type="protein sequence ID" value="CEL76552.1"/>
    <property type="molecule type" value="Genomic_DNA"/>
</dbReference>
<evidence type="ECO:0000313" key="2">
    <source>
        <dbReference type="EMBL" id="CEL76552.1"/>
    </source>
</evidence>
<dbReference type="AlphaFoldDB" id="A0A0F7V5P4"/>
<reference evidence="2" key="1">
    <citation type="journal article" date="2015" name="PLoS ONE">
        <title>Comprehensive Evaluation of Toxoplasma gondii VEG and Neospora caninum LIV Genomes with Tachyzoite Stage Transcriptome and Proteome Defines Novel Transcript Features.</title>
        <authorList>
            <person name="Ramaprasad A."/>
            <person name="Mourier T."/>
            <person name="Naeem R."/>
            <person name="Malas T.B."/>
            <person name="Moussa E."/>
            <person name="Panigrahi A."/>
            <person name="Vermont S.J."/>
            <person name="Otto T.D."/>
            <person name="Wastling J."/>
            <person name="Pain A."/>
        </authorList>
    </citation>
    <scope>NUCLEOTIDE SEQUENCE</scope>
    <source>
        <strain evidence="2">VEG</strain>
    </source>
</reference>
<evidence type="ECO:0000256" key="1">
    <source>
        <dbReference type="SAM" id="MobiDB-lite"/>
    </source>
</evidence>
<organism evidence="2">
    <name type="scientific">Toxoplasma gondii (strain ATCC 50861 / VEG)</name>
    <dbReference type="NCBI Taxonomy" id="432359"/>
    <lineage>
        <taxon>Eukaryota</taxon>
        <taxon>Sar</taxon>
        <taxon>Alveolata</taxon>
        <taxon>Apicomplexa</taxon>
        <taxon>Conoidasida</taxon>
        <taxon>Coccidia</taxon>
        <taxon>Eucoccidiorida</taxon>
        <taxon>Eimeriorina</taxon>
        <taxon>Sarcocystidae</taxon>
        <taxon>Toxoplasma</taxon>
    </lineage>
</organism>
<gene>
    <name evidence="2" type="ORF">BN1205_066660</name>
</gene>
<feature type="region of interest" description="Disordered" evidence="1">
    <location>
        <begin position="29"/>
        <end position="48"/>
    </location>
</feature>
<accession>A0A0F7V5P4</accession>
<proteinExistence type="predicted"/>
<protein>
    <submittedName>
        <fullName evidence="2">Uncharacterized protein</fullName>
    </submittedName>
</protein>
<name>A0A0F7V5P4_TOXGV</name>
<sequence>MIPLLRKGISSLRTSGRLGHLATASMSRRFSNSRLGSPPRRGTIESDENRGGAVSVDYWNKWNRSAGCLQGLKSLRLDGAHARIWPASELRKWSRA</sequence>